<keyword evidence="3" id="KW-1185">Reference proteome</keyword>
<comment type="caution">
    <text evidence="2">The sequence shown here is derived from an EMBL/GenBank/DDBJ whole genome shotgun (WGS) entry which is preliminary data.</text>
</comment>
<feature type="transmembrane region" description="Helical" evidence="1">
    <location>
        <begin position="12"/>
        <end position="38"/>
    </location>
</feature>
<keyword evidence="1" id="KW-0472">Membrane</keyword>
<dbReference type="RefSeq" id="WP_307204442.1">
    <property type="nucleotide sequence ID" value="NZ_JAUSSU010000005.1"/>
</dbReference>
<organism evidence="2 3">
    <name type="scientific">Paenibacillus harenae</name>
    <dbReference type="NCBI Taxonomy" id="306543"/>
    <lineage>
        <taxon>Bacteria</taxon>
        <taxon>Bacillati</taxon>
        <taxon>Bacillota</taxon>
        <taxon>Bacilli</taxon>
        <taxon>Bacillales</taxon>
        <taxon>Paenibacillaceae</taxon>
        <taxon>Paenibacillus</taxon>
    </lineage>
</organism>
<feature type="transmembrane region" description="Helical" evidence="1">
    <location>
        <begin position="179"/>
        <end position="201"/>
    </location>
</feature>
<proteinExistence type="predicted"/>
<dbReference type="EMBL" id="JAUSSU010000005">
    <property type="protein sequence ID" value="MDQ0113299.1"/>
    <property type="molecule type" value="Genomic_DNA"/>
</dbReference>
<keyword evidence="1" id="KW-1133">Transmembrane helix</keyword>
<gene>
    <name evidence="2" type="ORF">J2T15_002740</name>
</gene>
<feature type="transmembrane region" description="Helical" evidence="1">
    <location>
        <begin position="221"/>
        <end position="243"/>
    </location>
</feature>
<evidence type="ECO:0000313" key="3">
    <source>
        <dbReference type="Proteomes" id="UP001229346"/>
    </source>
</evidence>
<feature type="transmembrane region" description="Helical" evidence="1">
    <location>
        <begin position="264"/>
        <end position="286"/>
    </location>
</feature>
<feature type="transmembrane region" description="Helical" evidence="1">
    <location>
        <begin position="130"/>
        <end position="149"/>
    </location>
</feature>
<feature type="transmembrane region" description="Helical" evidence="1">
    <location>
        <begin position="58"/>
        <end position="80"/>
    </location>
</feature>
<evidence type="ECO:0000256" key="1">
    <source>
        <dbReference type="SAM" id="Phobius"/>
    </source>
</evidence>
<name>A0ABT9U0Z9_PAEHA</name>
<feature type="transmembrane region" description="Helical" evidence="1">
    <location>
        <begin position="92"/>
        <end position="118"/>
    </location>
</feature>
<reference evidence="2 3" key="1">
    <citation type="submission" date="2023-07" db="EMBL/GenBank/DDBJ databases">
        <title>Sorghum-associated microbial communities from plants grown in Nebraska, USA.</title>
        <authorList>
            <person name="Schachtman D."/>
        </authorList>
    </citation>
    <scope>NUCLEOTIDE SEQUENCE [LARGE SCALE GENOMIC DNA]</scope>
    <source>
        <strain evidence="2 3">CC482</strain>
    </source>
</reference>
<dbReference type="Proteomes" id="UP001229346">
    <property type="component" value="Unassembled WGS sequence"/>
</dbReference>
<evidence type="ECO:0000313" key="2">
    <source>
        <dbReference type="EMBL" id="MDQ0113299.1"/>
    </source>
</evidence>
<sequence length="336" mass="37052">MRKTVKRVLSGYGALLWSFLYGALGLFWLMGGTGFPYGKGDPQGDDISMFATVRSEDGALVIAVAGLIGVLISLILIGPWRWSRALRIIPLLFAWSFAILLLCVVCDYRVLALIAYALLFKFEFFDWPAINQFICLAGGILWGTAAISYMKKGQEVCDKCGRTKRISKWLKLAAKWGKWATYTAVSLPLIYSLTRWAWAFGIPLGVSKPFLIDGERDAPGIWLFGAALGTVGAMGAVLTLGLISRWGEIFPRWIPFLHGKRVPPGLAIIPAAFISVVIVITGLMYNRLWIKGAFPEGNIATYAPELTWPIWGLALGAATFAYYLRRRGRCRACGKA</sequence>
<feature type="transmembrane region" description="Helical" evidence="1">
    <location>
        <begin position="306"/>
        <end position="324"/>
    </location>
</feature>
<protein>
    <submittedName>
        <fullName evidence="2">Flp pilus assembly pilin Flp</fullName>
    </submittedName>
</protein>
<keyword evidence="1" id="KW-0812">Transmembrane</keyword>
<accession>A0ABT9U0Z9</accession>